<reference evidence="2 3" key="1">
    <citation type="submission" date="2020-11" db="EMBL/GenBank/DDBJ databases">
        <title>Kaistella gelatinilytica sp. nov., a flavobacterium isolated from Antarctic Soil.</title>
        <authorList>
            <person name="Li J."/>
        </authorList>
    </citation>
    <scope>NUCLEOTIDE SEQUENCE [LARGE SCALE GENOMIC DNA]</scope>
    <source>
        <strain evidence="2 3">G5-32</strain>
    </source>
</reference>
<dbReference type="Proteomes" id="UP000660070">
    <property type="component" value="Unassembled WGS sequence"/>
</dbReference>
<gene>
    <name evidence="2" type="ORF">IV494_09370</name>
</gene>
<comment type="caution">
    <text evidence="2">The sequence shown here is derived from an EMBL/GenBank/DDBJ whole genome shotgun (WGS) entry which is preliminary data.</text>
</comment>
<dbReference type="Gene3D" id="1.20.1260.10">
    <property type="match status" value="1"/>
</dbReference>
<dbReference type="InterPro" id="IPR019052">
    <property type="entry name" value="DUF2383"/>
</dbReference>
<keyword evidence="3" id="KW-1185">Reference proteome</keyword>
<dbReference type="EMBL" id="JADPVI010000002">
    <property type="protein sequence ID" value="MBF8457387.1"/>
    <property type="molecule type" value="Genomic_DNA"/>
</dbReference>
<dbReference type="NCBIfam" id="TIGR02284">
    <property type="entry name" value="PA2169 family four-helix-bundle protein"/>
    <property type="match status" value="1"/>
</dbReference>
<evidence type="ECO:0000313" key="2">
    <source>
        <dbReference type="EMBL" id="MBF8457387.1"/>
    </source>
</evidence>
<feature type="domain" description="DUF2383" evidence="1">
    <location>
        <begin position="6"/>
        <end position="116"/>
    </location>
</feature>
<proteinExistence type="predicted"/>
<accession>A0ABS0FCJ8</accession>
<dbReference type="Pfam" id="PF09537">
    <property type="entry name" value="DUF2383"/>
    <property type="match status" value="1"/>
</dbReference>
<dbReference type="InterPro" id="IPR012347">
    <property type="entry name" value="Ferritin-like"/>
</dbReference>
<organism evidence="2 3">
    <name type="scientific">Kaistella gelatinilytica</name>
    <dbReference type="NCBI Taxonomy" id="2787636"/>
    <lineage>
        <taxon>Bacteria</taxon>
        <taxon>Pseudomonadati</taxon>
        <taxon>Bacteroidota</taxon>
        <taxon>Flavobacteriia</taxon>
        <taxon>Flavobacteriales</taxon>
        <taxon>Weeksellaceae</taxon>
        <taxon>Chryseobacterium group</taxon>
        <taxon>Kaistella</taxon>
    </lineage>
</organism>
<protein>
    <submittedName>
        <fullName evidence="2">PA2169 family four-helix-bundle protein</fullName>
    </submittedName>
</protein>
<evidence type="ECO:0000313" key="3">
    <source>
        <dbReference type="Proteomes" id="UP000660070"/>
    </source>
</evidence>
<sequence length="149" mass="16796">MENNKTVETLNELLQIINDRIEGFKNIDSKMIESYSGLKEEYDHKLVESYNMRTELTALIEEKGGDPNNTTTIAGGIHRAWLDFKNSISSDQDEISLETVLSGENAAIKAFENALKSGNLCSESSKVVQDQLQELRSSYDKFSQLEKNL</sequence>
<dbReference type="RefSeq" id="WP_196079887.1">
    <property type="nucleotide sequence ID" value="NZ_JADPVI010000002.1"/>
</dbReference>
<name>A0ABS0FCJ8_9FLAO</name>
<dbReference type="InterPro" id="IPR011971">
    <property type="entry name" value="CHP02284"/>
</dbReference>
<evidence type="ECO:0000259" key="1">
    <source>
        <dbReference type="Pfam" id="PF09537"/>
    </source>
</evidence>